<dbReference type="SMART" id="SM00717">
    <property type="entry name" value="SANT"/>
    <property type="match status" value="1"/>
</dbReference>
<evidence type="ECO:0000256" key="7">
    <source>
        <dbReference type="ARBA" id="ARBA00025178"/>
    </source>
</evidence>
<dbReference type="InterPro" id="IPR001005">
    <property type="entry name" value="SANT/Myb"/>
</dbReference>
<feature type="region of interest" description="Disordered" evidence="9">
    <location>
        <begin position="823"/>
        <end position="849"/>
    </location>
</feature>
<dbReference type="OrthoDB" id="5364245at2759"/>
<dbReference type="CDD" id="cd00167">
    <property type="entry name" value="SANT"/>
    <property type="match status" value="1"/>
</dbReference>
<evidence type="ECO:0000256" key="1">
    <source>
        <dbReference type="ARBA" id="ARBA00004123"/>
    </source>
</evidence>
<name>S7RUF3_GLOTA</name>
<feature type="compositionally biased region" description="Polar residues" evidence="9">
    <location>
        <begin position="1154"/>
        <end position="1163"/>
    </location>
</feature>
<keyword evidence="3" id="KW-0227">DNA damage</keyword>
<dbReference type="InterPro" id="IPR009057">
    <property type="entry name" value="Homeodomain-like_sf"/>
</dbReference>
<accession>S7RUF3</accession>
<feature type="region of interest" description="Disordered" evidence="9">
    <location>
        <begin position="426"/>
        <end position="566"/>
    </location>
</feature>
<keyword evidence="4" id="KW-0156">Chromatin regulator</keyword>
<feature type="compositionally biased region" description="Acidic residues" evidence="9">
    <location>
        <begin position="714"/>
        <end position="724"/>
    </location>
</feature>
<protein>
    <recommendedName>
        <fullName evidence="8">Vacuolar import and degradation protein 21</fullName>
    </recommendedName>
</protein>
<dbReference type="GO" id="GO:0035267">
    <property type="term" value="C:NuA4 histone acetyltransferase complex"/>
    <property type="evidence" value="ECO:0007669"/>
    <property type="project" value="TreeGrafter"/>
</dbReference>
<dbReference type="EMBL" id="KB469298">
    <property type="protein sequence ID" value="EPQ58365.1"/>
    <property type="molecule type" value="Genomic_DNA"/>
</dbReference>
<feature type="compositionally biased region" description="Low complexity" evidence="9">
    <location>
        <begin position="1320"/>
        <end position="1331"/>
    </location>
</feature>
<dbReference type="RefSeq" id="XP_007863563.1">
    <property type="nucleotide sequence ID" value="XM_007865372.1"/>
</dbReference>
<comment type="similarity">
    <text evidence="2">Belongs to the EAF1 family.</text>
</comment>
<dbReference type="GO" id="GO:0006281">
    <property type="term" value="P:DNA repair"/>
    <property type="evidence" value="ECO:0007669"/>
    <property type="project" value="UniProtKB-KW"/>
</dbReference>
<dbReference type="eggNOG" id="ENOG502RGMX">
    <property type="taxonomic scope" value="Eukaryota"/>
</dbReference>
<keyword evidence="5" id="KW-0234">DNA repair</keyword>
<feature type="compositionally biased region" description="Acidic residues" evidence="9">
    <location>
        <begin position="292"/>
        <end position="301"/>
    </location>
</feature>
<dbReference type="STRING" id="670483.S7RUF3"/>
<dbReference type="Proteomes" id="UP000030669">
    <property type="component" value="Unassembled WGS sequence"/>
</dbReference>
<dbReference type="PANTHER" id="PTHR46459">
    <property type="entry name" value="E1A-BINDING PROTEIN P400-RELATED"/>
    <property type="match status" value="1"/>
</dbReference>
<evidence type="ECO:0000256" key="2">
    <source>
        <dbReference type="ARBA" id="ARBA00008913"/>
    </source>
</evidence>
<evidence type="ECO:0000256" key="8">
    <source>
        <dbReference type="ARBA" id="ARBA00029670"/>
    </source>
</evidence>
<feature type="domain" description="HSA" evidence="11">
    <location>
        <begin position="632"/>
        <end position="728"/>
    </location>
</feature>
<dbReference type="Pfam" id="PF13921">
    <property type="entry name" value="Myb_DNA-bind_6"/>
    <property type="match status" value="1"/>
</dbReference>
<evidence type="ECO:0000259" key="10">
    <source>
        <dbReference type="PROSITE" id="PS50090"/>
    </source>
</evidence>
<feature type="compositionally biased region" description="Basic and acidic residues" evidence="9">
    <location>
        <begin position="172"/>
        <end position="186"/>
    </location>
</feature>
<feature type="compositionally biased region" description="Polar residues" evidence="9">
    <location>
        <begin position="494"/>
        <end position="506"/>
    </location>
</feature>
<dbReference type="GO" id="GO:0005634">
    <property type="term" value="C:nucleus"/>
    <property type="evidence" value="ECO:0007669"/>
    <property type="project" value="UniProtKB-SubCell"/>
</dbReference>
<dbReference type="Gene3D" id="1.10.10.60">
    <property type="entry name" value="Homeodomain-like"/>
    <property type="match status" value="1"/>
</dbReference>
<evidence type="ECO:0000256" key="4">
    <source>
        <dbReference type="ARBA" id="ARBA00022853"/>
    </source>
</evidence>
<evidence type="ECO:0000313" key="13">
    <source>
        <dbReference type="Proteomes" id="UP000030669"/>
    </source>
</evidence>
<dbReference type="GeneID" id="19303688"/>
<evidence type="ECO:0000256" key="9">
    <source>
        <dbReference type="SAM" id="MobiDB-lite"/>
    </source>
</evidence>
<sequence>MAASSVDVRVEERVAQLEAISQRRNELLRQMYYLLRRRKDVHAMLEATEDHDDGVDLEAFLDRFDLNKHPETGGIENLAEIDLPLEPLSPREDDRSGDDIQPATDGDNPSLKAESDGDSDSPMSESPLSPEPKDGQEGPTDAQIEEDLQYPESPVEVSRAESEYRTASPASPEHDRSEATAHDAEHGQGSSPASEMLAEDVQGDEDDDERDELDLISNRSSTSPYPQASVAHSGTPHARPTSADEEPSNDEEEADGEELTAREQEVDEPDEESEEAREDEWEALGFNKHLQEEDDSDADSNADEKIVPEQSNPREAQERLSREDDGRISEVRGSPEHEQPAMSTSPDISMEVVEERASIDTEDQPATDKARSGELQAEQQTTLSPEHIEDSQQVPSLRRDASLENTVREARAAYVQLASQDTNMQGVVGNIDLDRKSAAPSSARETRDSSGMFSPLSSDAQTPERADTHKRPSPYVIPTPSSPVHEYPAYDFTPLSQLQESPSGRSASAAGHGPRVNPCYTLPPLKALPSEFNRKGKTLKQRKRDKEREKSDKGSERGDGKRDGKDDWISLGANRWGATMRANPVWKRVSRAQKCLTTREWSVAYTELRFVRALDRVESLKDKGKWSFRQPKKQRAVGVTNKTHWDYLLHEMQLMRIDFREERKWKYVLAFELACAAVDWHLAGSTEERHKLGISVYWRRPAPQQETEPQGEVMEPEQEDEDTQQDASSPDGKNPMSMIDYPSSEASDDEQEQDNDQQENDVIDDLAGDTAFQDVLRDLEQDRLNADAADAVPKVEDIEDQHMMSSDPQENGMDASRAKLMEGDAAPIKAEEDASSLPNPALKTGASDPVLGSQVNIGMSTRQASKPNPYNPLRDSIIYSDATMLFLDLSDADGVGEFANSGSQQDPLDVPRPPPDLSEVFPELRPLEMLDPPSSAAPVVEGKKKGDKKEDPHKRVDDTNITKLTPVTQFMQVKPTLIGPAQPSKRWRKGRWLPSEEPLVLLDLDNTPPRVQPERMPQSGLFVGHKQANGEGPSREHPMMPQPPKDAKKRILEYPWTAPEDSLLKSLADKFPNNWLLIAECFNASRVTLSTDRRTPWDCYERWSTKWGSGTTLKEVTEMPPPPPPSTQGQMTTRGVKRSVSAMQSPSSPSPSSIAPTPTALNTESRKRRRHQLIHETMRKAAKRREVTMKTTAVTQRKTTAVHDTHGQYTNLPKHTPLELSRKKAEKEARASQELQLARRQEEITRQAQLRNQQAIQGAQGVPNMLQQAQMLQQQHNGAARIANGLAAPALPQIRNQVNISQQRLPSINVPNTRLSEQQMAQMQNNAAQQNSPPRNSATPTNPFNPPRPPSVQPPQNTIPTMQGVAPNTIPRPPMPNPNQYYQLQGATYGNDPLEHALRIQSMQQYAARFHALQAQAQAQQAQNAQSGGTQNNTPQANQQQPTYPQS</sequence>
<dbReference type="PROSITE" id="PS51204">
    <property type="entry name" value="HSA"/>
    <property type="match status" value="1"/>
</dbReference>
<feature type="compositionally biased region" description="Polar residues" evidence="9">
    <location>
        <begin position="449"/>
        <end position="461"/>
    </location>
</feature>
<feature type="compositionally biased region" description="Basic and acidic residues" evidence="9">
    <location>
        <begin position="941"/>
        <end position="960"/>
    </location>
</feature>
<evidence type="ECO:0000313" key="12">
    <source>
        <dbReference type="EMBL" id="EPQ58365.1"/>
    </source>
</evidence>
<dbReference type="Pfam" id="PF07529">
    <property type="entry name" value="HSA"/>
    <property type="match status" value="1"/>
</dbReference>
<feature type="region of interest" description="Disordered" evidence="9">
    <location>
        <begin position="896"/>
        <end position="960"/>
    </location>
</feature>
<dbReference type="GO" id="GO:0003682">
    <property type="term" value="F:chromatin binding"/>
    <property type="evidence" value="ECO:0007669"/>
    <property type="project" value="TreeGrafter"/>
</dbReference>
<feature type="region of interest" description="Disordered" evidence="9">
    <location>
        <begin position="700"/>
        <end position="758"/>
    </location>
</feature>
<organism evidence="12 13">
    <name type="scientific">Gloeophyllum trabeum (strain ATCC 11539 / FP-39264 / Madison 617)</name>
    <name type="common">Brown rot fungus</name>
    <dbReference type="NCBI Taxonomy" id="670483"/>
    <lineage>
        <taxon>Eukaryota</taxon>
        <taxon>Fungi</taxon>
        <taxon>Dikarya</taxon>
        <taxon>Basidiomycota</taxon>
        <taxon>Agaricomycotina</taxon>
        <taxon>Agaricomycetes</taxon>
        <taxon>Gloeophyllales</taxon>
        <taxon>Gloeophyllaceae</taxon>
        <taxon>Gloeophyllum</taxon>
    </lineage>
</organism>
<feature type="region of interest" description="Disordered" evidence="9">
    <location>
        <begin position="1320"/>
        <end position="1386"/>
    </location>
</feature>
<feature type="compositionally biased region" description="Acidic residues" evidence="9">
    <location>
        <begin position="746"/>
        <end position="758"/>
    </location>
</feature>
<dbReference type="InterPro" id="IPR014012">
    <property type="entry name" value="HSA_dom"/>
</dbReference>
<feature type="domain" description="Myb-like" evidence="10">
    <location>
        <begin position="1048"/>
        <end position="1107"/>
    </location>
</feature>
<reference evidence="12 13" key="1">
    <citation type="journal article" date="2012" name="Science">
        <title>The Paleozoic origin of enzymatic lignin decomposition reconstructed from 31 fungal genomes.</title>
        <authorList>
            <person name="Floudas D."/>
            <person name="Binder M."/>
            <person name="Riley R."/>
            <person name="Barry K."/>
            <person name="Blanchette R.A."/>
            <person name="Henrissat B."/>
            <person name="Martinez A.T."/>
            <person name="Otillar R."/>
            <person name="Spatafora J.W."/>
            <person name="Yadav J.S."/>
            <person name="Aerts A."/>
            <person name="Benoit I."/>
            <person name="Boyd A."/>
            <person name="Carlson A."/>
            <person name="Copeland A."/>
            <person name="Coutinho P.M."/>
            <person name="de Vries R.P."/>
            <person name="Ferreira P."/>
            <person name="Findley K."/>
            <person name="Foster B."/>
            <person name="Gaskell J."/>
            <person name="Glotzer D."/>
            <person name="Gorecki P."/>
            <person name="Heitman J."/>
            <person name="Hesse C."/>
            <person name="Hori C."/>
            <person name="Igarashi K."/>
            <person name="Jurgens J.A."/>
            <person name="Kallen N."/>
            <person name="Kersten P."/>
            <person name="Kohler A."/>
            <person name="Kuees U."/>
            <person name="Kumar T.K.A."/>
            <person name="Kuo A."/>
            <person name="LaButti K."/>
            <person name="Larrondo L.F."/>
            <person name="Lindquist E."/>
            <person name="Ling A."/>
            <person name="Lombard V."/>
            <person name="Lucas S."/>
            <person name="Lundell T."/>
            <person name="Martin R."/>
            <person name="McLaughlin D.J."/>
            <person name="Morgenstern I."/>
            <person name="Morin E."/>
            <person name="Murat C."/>
            <person name="Nagy L.G."/>
            <person name="Nolan M."/>
            <person name="Ohm R.A."/>
            <person name="Patyshakuliyeva A."/>
            <person name="Rokas A."/>
            <person name="Ruiz-Duenas F.J."/>
            <person name="Sabat G."/>
            <person name="Salamov A."/>
            <person name="Samejima M."/>
            <person name="Schmutz J."/>
            <person name="Slot J.C."/>
            <person name="St John F."/>
            <person name="Stenlid J."/>
            <person name="Sun H."/>
            <person name="Sun S."/>
            <person name="Syed K."/>
            <person name="Tsang A."/>
            <person name="Wiebenga A."/>
            <person name="Young D."/>
            <person name="Pisabarro A."/>
            <person name="Eastwood D.C."/>
            <person name="Martin F."/>
            <person name="Cullen D."/>
            <person name="Grigoriev I.V."/>
            <person name="Hibbett D.S."/>
        </authorList>
    </citation>
    <scope>NUCLEOTIDE SEQUENCE [LARGE SCALE GENOMIC DNA]</scope>
    <source>
        <strain evidence="12 13">ATCC 11539</strain>
    </source>
</reference>
<evidence type="ECO:0000259" key="11">
    <source>
        <dbReference type="PROSITE" id="PS51204"/>
    </source>
</evidence>
<dbReference type="SUPFAM" id="SSF46689">
    <property type="entry name" value="Homeodomain-like"/>
    <property type="match status" value="1"/>
</dbReference>
<feature type="region of interest" description="Disordered" evidence="9">
    <location>
        <begin position="70"/>
        <end position="403"/>
    </location>
</feature>
<gene>
    <name evidence="12" type="ORF">GLOTRDRAFT_137100</name>
</gene>
<comment type="function">
    <text evidence="7">Component of the NuA4 histone acetyltransferase complex which is involved in transcriptional activation of selected genes principally by acetylation of nucleosomal histone H4 and H2A. The NuA4 complex is also involved in DNA repair.</text>
</comment>
<dbReference type="PANTHER" id="PTHR46459:SF1">
    <property type="entry name" value="E1A-BINDING PROTEIN P400"/>
    <property type="match status" value="1"/>
</dbReference>
<dbReference type="HOGENOM" id="CLU_006074_0_0_1"/>
<evidence type="ECO:0000256" key="5">
    <source>
        <dbReference type="ARBA" id="ARBA00023204"/>
    </source>
</evidence>
<feature type="region of interest" description="Disordered" evidence="9">
    <location>
        <begin position="1413"/>
        <end position="1447"/>
    </location>
</feature>
<feature type="compositionally biased region" description="Polar residues" evidence="9">
    <location>
        <begin position="217"/>
        <end position="232"/>
    </location>
</feature>
<feature type="compositionally biased region" description="Basic and acidic residues" evidence="9">
    <location>
        <begin position="544"/>
        <end position="566"/>
    </location>
</feature>
<evidence type="ECO:0000256" key="6">
    <source>
        <dbReference type="ARBA" id="ARBA00023242"/>
    </source>
</evidence>
<feature type="compositionally biased region" description="Acidic residues" evidence="9">
    <location>
        <begin position="197"/>
        <end position="214"/>
    </location>
</feature>
<feature type="compositionally biased region" description="Basic and acidic residues" evidence="9">
    <location>
        <begin position="315"/>
        <end position="339"/>
    </location>
</feature>
<keyword evidence="13" id="KW-1185">Reference proteome</keyword>
<comment type="subcellular location">
    <subcellularLocation>
        <location evidence="1">Nucleus</location>
    </subcellularLocation>
</comment>
<dbReference type="OMA" id="KQQHASH"/>
<dbReference type="GO" id="GO:0006325">
    <property type="term" value="P:chromatin organization"/>
    <property type="evidence" value="ECO:0007669"/>
    <property type="project" value="UniProtKB-KW"/>
</dbReference>
<feature type="region of interest" description="Disordered" evidence="9">
    <location>
        <begin position="1113"/>
        <end position="1170"/>
    </location>
</feature>
<proteinExistence type="inferred from homology"/>
<dbReference type="KEGG" id="gtr:GLOTRDRAFT_137100"/>
<keyword evidence="6" id="KW-0539">Nucleus</keyword>
<feature type="compositionally biased region" description="Pro residues" evidence="9">
    <location>
        <begin position="1343"/>
        <end position="1353"/>
    </location>
</feature>
<dbReference type="PROSITE" id="PS50090">
    <property type="entry name" value="MYB_LIKE"/>
    <property type="match status" value="1"/>
</dbReference>
<feature type="compositionally biased region" description="Acidic residues" evidence="9">
    <location>
        <begin position="243"/>
        <end position="258"/>
    </location>
</feature>
<evidence type="ECO:0000256" key="3">
    <source>
        <dbReference type="ARBA" id="ARBA00022763"/>
    </source>
</evidence>
<feature type="compositionally biased region" description="Acidic residues" evidence="9">
    <location>
        <begin position="265"/>
        <end position="282"/>
    </location>
</feature>
<feature type="compositionally biased region" description="Basic and acidic residues" evidence="9">
    <location>
        <begin position="89"/>
        <end position="98"/>
    </location>
</feature>